<dbReference type="AlphaFoldDB" id="A0A345ILE9"/>
<geneLocation type="plasmid" evidence="2">
    <name>pdrdii</name>
</geneLocation>
<name>A0A345ILE9_9DEIO</name>
<accession>A0A345ILE9</accession>
<proteinExistence type="predicted"/>
<protein>
    <submittedName>
        <fullName evidence="1">WYL domain-containing protein</fullName>
    </submittedName>
</protein>
<evidence type="ECO:0000313" key="1">
    <source>
        <dbReference type="EMBL" id="AXH00522.1"/>
    </source>
</evidence>
<keyword evidence="1" id="KW-0614">Plasmid</keyword>
<evidence type="ECO:0000313" key="2">
    <source>
        <dbReference type="Proteomes" id="UP000253744"/>
    </source>
</evidence>
<dbReference type="EMBL" id="CP031161">
    <property type="protein sequence ID" value="AXH00522.1"/>
    <property type="molecule type" value="Genomic_DNA"/>
</dbReference>
<organism evidence="1 2">
    <name type="scientific">Deinococcus wulumuqiensis</name>
    <dbReference type="NCBI Taxonomy" id="980427"/>
    <lineage>
        <taxon>Bacteria</taxon>
        <taxon>Thermotogati</taxon>
        <taxon>Deinococcota</taxon>
        <taxon>Deinococci</taxon>
        <taxon>Deinococcales</taxon>
        <taxon>Deinococcaceae</taxon>
        <taxon>Deinococcus</taxon>
    </lineage>
</organism>
<gene>
    <name evidence="1" type="ORF">DVJ83_15185</name>
</gene>
<dbReference type="Proteomes" id="UP000253744">
    <property type="component" value="Plasmid pDrdII"/>
</dbReference>
<dbReference type="KEGG" id="dwu:DVJ83_15185"/>
<reference evidence="1 2" key="1">
    <citation type="submission" date="2018-07" db="EMBL/GenBank/DDBJ databases">
        <title>Complete Genome and Methylome Analysis of Deinococcus wulumuqiensis NEB 479.</title>
        <authorList>
            <person name="Fomenkov A."/>
            <person name="Luyten Y."/>
            <person name="Vincze T."/>
            <person name="Anton B.P."/>
            <person name="Clark T."/>
            <person name="Roberts R.J."/>
            <person name="Morgan R.D."/>
        </authorList>
    </citation>
    <scope>NUCLEOTIDE SEQUENCE [LARGE SCALE GENOMIC DNA]</scope>
    <source>
        <strain evidence="1 2">NEB 479</strain>
        <plasmid evidence="2">Plasmid pdrdii</plasmid>
    </source>
</reference>
<sequence>MYQQRRNMRSEIIDAIGDKKIITFTYSGKHRKVEPHCLGENASGNIILRGYQIDGGSISREPEGWKLFKVEGISSLEILDADFDVRKDYKRNDSAMSKIISQI</sequence>
<dbReference type="PROSITE" id="PS52050">
    <property type="entry name" value="WYL"/>
    <property type="match status" value="1"/>
</dbReference>